<keyword evidence="6" id="KW-1185">Reference proteome</keyword>
<protein>
    <recommendedName>
        <fullName evidence="4">Inositol polyphosphate-related phosphatase domain-containing protein</fullName>
    </recommendedName>
</protein>
<feature type="region of interest" description="Disordered" evidence="3">
    <location>
        <begin position="420"/>
        <end position="548"/>
    </location>
</feature>
<dbReference type="GO" id="GO:0004439">
    <property type="term" value="F:phosphatidylinositol-4,5-bisphosphate 5-phosphatase activity"/>
    <property type="evidence" value="ECO:0007669"/>
    <property type="project" value="TreeGrafter"/>
</dbReference>
<feature type="compositionally biased region" description="Low complexity" evidence="3">
    <location>
        <begin position="476"/>
        <end position="505"/>
    </location>
</feature>
<dbReference type="InterPro" id="IPR000300">
    <property type="entry name" value="IPPc"/>
</dbReference>
<proteinExistence type="inferred from homology"/>
<feature type="compositionally biased region" description="Basic and acidic residues" evidence="3">
    <location>
        <begin position="1"/>
        <end position="12"/>
    </location>
</feature>
<name>A0AAQ3XEB8_PASNO</name>
<evidence type="ECO:0000256" key="2">
    <source>
        <dbReference type="ARBA" id="ARBA00022801"/>
    </source>
</evidence>
<feature type="region of interest" description="Disordered" evidence="3">
    <location>
        <begin position="1"/>
        <end position="61"/>
    </location>
</feature>
<feature type="compositionally biased region" description="Basic residues" evidence="3">
    <location>
        <begin position="444"/>
        <end position="456"/>
    </location>
</feature>
<gene>
    <name evidence="5" type="ORF">U9M48_041586</name>
</gene>
<evidence type="ECO:0000256" key="1">
    <source>
        <dbReference type="ARBA" id="ARBA00010768"/>
    </source>
</evidence>
<feature type="compositionally biased region" description="Low complexity" evidence="3">
    <location>
        <begin position="199"/>
        <end position="214"/>
    </location>
</feature>
<feature type="compositionally biased region" description="Basic residues" evidence="3">
    <location>
        <begin position="517"/>
        <end position="526"/>
    </location>
</feature>
<dbReference type="PANTHER" id="PTHR45666:SF15">
    <property type="entry name" value="TYPE I INOSITOL POLYPHOSPHATE 5-PHOSPHATASE 8"/>
    <property type="match status" value="1"/>
</dbReference>
<dbReference type="Pfam" id="PF22669">
    <property type="entry name" value="Exo_endo_phos2"/>
    <property type="match status" value="1"/>
</dbReference>
<dbReference type="PANTHER" id="PTHR45666">
    <property type="entry name" value="TYPE IV INOSITOL POLYPHOSPHATE 5-PHOSPHATASE 9"/>
    <property type="match status" value="1"/>
</dbReference>
<accession>A0AAQ3XEB8</accession>
<reference evidence="5 6" key="1">
    <citation type="submission" date="2024-02" db="EMBL/GenBank/DDBJ databases">
        <title>High-quality chromosome-scale genome assembly of Pensacola bahiagrass (Paspalum notatum Flugge var. saurae).</title>
        <authorList>
            <person name="Vega J.M."/>
            <person name="Podio M."/>
            <person name="Orjuela J."/>
            <person name="Siena L.A."/>
            <person name="Pessino S.C."/>
            <person name="Combes M.C."/>
            <person name="Mariac C."/>
            <person name="Albertini E."/>
            <person name="Pupilli F."/>
            <person name="Ortiz J.P.A."/>
            <person name="Leblanc O."/>
        </authorList>
    </citation>
    <scope>NUCLEOTIDE SEQUENCE [LARGE SCALE GENOMIC DNA]</scope>
    <source>
        <strain evidence="5">R1</strain>
        <tissue evidence="5">Leaf</tissue>
    </source>
</reference>
<dbReference type="InterPro" id="IPR036691">
    <property type="entry name" value="Endo/exonu/phosph_ase_sf"/>
</dbReference>
<dbReference type="AlphaFoldDB" id="A0AAQ3XEB8"/>
<comment type="similarity">
    <text evidence="1">Belongs to the inositol polyphosphate 5-phosphatase family.</text>
</comment>
<sequence length="572" mass="60126">MGRRKSCSDRDGSLLARTHPSQGGWLLAESSSDSENLLRRPPPPPARYGSPAPTSSSWRPPKDLRIFVGTWNVGGRAPHGGLDLADWLRIDGPASSSSPHIYVLGYEIVPLNAGNVLGAEDKGPARKWLDLIRRALNPPCPAAGPAASASCSRSRRSPSGRVSFSDLLAAAAADDDDSCRPSTASSSSEPDNDDDDLASEPSSTSTTTTPSSSSDQEELEAASGGGGGGYYHYRLAASKQMVGVLLCVWVRADAAPRVAGVAASRVGTGVLGYMGNKGAVSVSLALRGAAAPQALCFVCTHLASGDRPGDEARRNADAAEILRRTRFGGGIGRGRRPPETIMAHDKVIWLGDLNYRLVTAGNGGARELVEREDWEALLERDQLRAERSAGRVFAGAGWEEGRVRFPPTYKYVADSDAYAIDDDDDAPSPHPGPAVAAAAPGGPGRRRRRRSARRHGATAFCGAARRWSSTGTRAVSRASPTTAPSARSSPSPRASTTTAPPAATRGLGLLRDEPAARRRRPRRRSSCRGPGAGGGPAAHRHRTRGWTDGACMRPDNVVVTGTHITIHSTGTG</sequence>
<feature type="region of interest" description="Disordered" evidence="3">
    <location>
        <begin position="173"/>
        <end position="223"/>
    </location>
</feature>
<organism evidence="5 6">
    <name type="scientific">Paspalum notatum var. saurae</name>
    <dbReference type="NCBI Taxonomy" id="547442"/>
    <lineage>
        <taxon>Eukaryota</taxon>
        <taxon>Viridiplantae</taxon>
        <taxon>Streptophyta</taxon>
        <taxon>Embryophyta</taxon>
        <taxon>Tracheophyta</taxon>
        <taxon>Spermatophyta</taxon>
        <taxon>Magnoliopsida</taxon>
        <taxon>Liliopsida</taxon>
        <taxon>Poales</taxon>
        <taxon>Poaceae</taxon>
        <taxon>PACMAD clade</taxon>
        <taxon>Panicoideae</taxon>
        <taxon>Andropogonodae</taxon>
        <taxon>Paspaleae</taxon>
        <taxon>Paspalinae</taxon>
        <taxon>Paspalum</taxon>
    </lineage>
</organism>
<dbReference type="GO" id="GO:0034485">
    <property type="term" value="F:phosphatidylinositol-3,4,5-trisphosphate 5-phosphatase activity"/>
    <property type="evidence" value="ECO:0007669"/>
    <property type="project" value="TreeGrafter"/>
</dbReference>
<dbReference type="SUPFAM" id="SSF56219">
    <property type="entry name" value="DNase I-like"/>
    <property type="match status" value="1"/>
</dbReference>
<keyword evidence="2" id="KW-0378">Hydrolase</keyword>
<feature type="domain" description="Inositol polyphosphate-related phosphatase" evidence="4">
    <location>
        <begin position="62"/>
        <end position="443"/>
    </location>
</feature>
<evidence type="ECO:0000256" key="3">
    <source>
        <dbReference type="SAM" id="MobiDB-lite"/>
    </source>
</evidence>
<evidence type="ECO:0000313" key="5">
    <source>
        <dbReference type="EMBL" id="WVZ95878.1"/>
    </source>
</evidence>
<dbReference type="EMBL" id="CP144754">
    <property type="protein sequence ID" value="WVZ95878.1"/>
    <property type="molecule type" value="Genomic_DNA"/>
</dbReference>
<evidence type="ECO:0000313" key="6">
    <source>
        <dbReference type="Proteomes" id="UP001341281"/>
    </source>
</evidence>
<dbReference type="Proteomes" id="UP001341281">
    <property type="component" value="Chromosome 10"/>
</dbReference>
<dbReference type="SMART" id="SM00128">
    <property type="entry name" value="IPPc"/>
    <property type="match status" value="1"/>
</dbReference>
<dbReference type="GO" id="GO:0046856">
    <property type="term" value="P:phosphatidylinositol dephosphorylation"/>
    <property type="evidence" value="ECO:0007669"/>
    <property type="project" value="InterPro"/>
</dbReference>
<dbReference type="GO" id="GO:0004445">
    <property type="term" value="F:inositol-polyphosphate 5-phosphatase activity"/>
    <property type="evidence" value="ECO:0007669"/>
    <property type="project" value="InterPro"/>
</dbReference>
<evidence type="ECO:0000259" key="4">
    <source>
        <dbReference type="SMART" id="SM00128"/>
    </source>
</evidence>
<dbReference type="Gene3D" id="3.60.10.10">
    <property type="entry name" value="Endonuclease/exonuclease/phosphatase"/>
    <property type="match status" value="1"/>
</dbReference>
<dbReference type="InterPro" id="IPR045849">
    <property type="entry name" value="IP5P_plant"/>
</dbReference>